<dbReference type="Proteomes" id="UP000199416">
    <property type="component" value="Unassembled WGS sequence"/>
</dbReference>
<evidence type="ECO:0000313" key="2">
    <source>
        <dbReference type="EMBL" id="SDC09859.1"/>
    </source>
</evidence>
<proteinExistence type="predicted"/>
<sequence>MRVAIAGAHGQVARRLGRLLAGRGDTVLGLVRNPDHAADLEADGVTPVVLDLESASVDEVADAVRGSDAVVFAAGAGPGSGEARKHTVDHGAAVLLADAAERAGVRPYLLVSSMGVEQARHGTPQGMDPVFAVYLQAKLRAEDVILPRPALDTVIVRPGRLTDDPGTGRVTLAHGVEYGEVPRDDVAAVLLALLDAGKADEVVELVSGDTPVAEAVAALP</sequence>
<protein>
    <submittedName>
        <fullName evidence="2">NAD(P)H-binding</fullName>
    </submittedName>
</protein>
<feature type="domain" description="NAD(P)-binding" evidence="1">
    <location>
        <begin position="7"/>
        <end position="195"/>
    </location>
</feature>
<dbReference type="SUPFAM" id="SSF51735">
    <property type="entry name" value="NAD(P)-binding Rossmann-fold domains"/>
    <property type="match status" value="1"/>
</dbReference>
<dbReference type="STRING" id="1190417.SAMN05660690_0523"/>
<organism evidence="2 3">
    <name type="scientific">Geodermatophilus telluris</name>
    <dbReference type="NCBI Taxonomy" id="1190417"/>
    <lineage>
        <taxon>Bacteria</taxon>
        <taxon>Bacillati</taxon>
        <taxon>Actinomycetota</taxon>
        <taxon>Actinomycetes</taxon>
        <taxon>Geodermatophilales</taxon>
        <taxon>Geodermatophilaceae</taxon>
        <taxon>Geodermatophilus</taxon>
    </lineage>
</organism>
<dbReference type="InterPro" id="IPR036291">
    <property type="entry name" value="NAD(P)-bd_dom_sf"/>
</dbReference>
<dbReference type="OrthoDB" id="4248066at2"/>
<dbReference type="EMBL" id="FMZF01000001">
    <property type="protein sequence ID" value="SDC09859.1"/>
    <property type="molecule type" value="Genomic_DNA"/>
</dbReference>
<gene>
    <name evidence="2" type="ORF">SAMN05660690_0523</name>
</gene>
<dbReference type="RefSeq" id="WP_091362927.1">
    <property type="nucleotide sequence ID" value="NZ_FMZF01000001.1"/>
</dbReference>
<evidence type="ECO:0000259" key="1">
    <source>
        <dbReference type="Pfam" id="PF13460"/>
    </source>
</evidence>
<accession>A0A1G6ITN9</accession>
<dbReference type="Pfam" id="PF13460">
    <property type="entry name" value="NAD_binding_10"/>
    <property type="match status" value="1"/>
</dbReference>
<dbReference type="AlphaFoldDB" id="A0A1G6ITN9"/>
<name>A0A1G6ITN9_9ACTN</name>
<dbReference type="InterPro" id="IPR016040">
    <property type="entry name" value="NAD(P)-bd_dom"/>
</dbReference>
<dbReference type="PANTHER" id="PTHR15020">
    <property type="entry name" value="FLAVIN REDUCTASE-RELATED"/>
    <property type="match status" value="1"/>
</dbReference>
<dbReference type="PANTHER" id="PTHR15020:SF50">
    <property type="entry name" value="UPF0659 PROTEIN YMR090W"/>
    <property type="match status" value="1"/>
</dbReference>
<dbReference type="Gene3D" id="3.40.50.720">
    <property type="entry name" value="NAD(P)-binding Rossmann-like Domain"/>
    <property type="match status" value="1"/>
</dbReference>
<reference evidence="3" key="1">
    <citation type="submission" date="2016-10" db="EMBL/GenBank/DDBJ databases">
        <authorList>
            <person name="Varghese N."/>
            <person name="Submissions S."/>
        </authorList>
    </citation>
    <scope>NUCLEOTIDE SEQUENCE [LARGE SCALE GENOMIC DNA]</scope>
    <source>
        <strain evidence="3">DSM 45421</strain>
    </source>
</reference>
<keyword evidence="3" id="KW-1185">Reference proteome</keyword>
<evidence type="ECO:0000313" key="3">
    <source>
        <dbReference type="Proteomes" id="UP000199416"/>
    </source>
</evidence>